<dbReference type="Proteomes" id="UP000652013">
    <property type="component" value="Unassembled WGS sequence"/>
</dbReference>
<dbReference type="EMBL" id="BOOY01000025">
    <property type="protein sequence ID" value="GIJ03883.1"/>
    <property type="molecule type" value="Genomic_DNA"/>
</dbReference>
<comment type="caution">
    <text evidence="2">The sequence shown here is derived from an EMBL/GenBank/DDBJ whole genome shotgun (WGS) entry which is preliminary data.</text>
</comment>
<sequence length="380" mass="40265">MATATQAPRRAPRPSTTATRTTRSTATTAPAAPAASEMDDDLVPRFLNFLLPAVTAAAGHLVPKIAPQVGGAIGGLFGGNGAQIGSGVGGAIGNVVGGLFGGRAVAAAPLDVMLANEQLSRALDEQQTMQVVTTITQQCAPAVLAAVQQTMADRSARGETGDVDDETMERGWGFLTSVIADEVIKLAPAAIQAATKALGSVVGSRDVDEFTPLVVDTEMTQRFVLPTLQSLVTGVQQVLPQLFTLVSGSRATPRDTGISWQDLQATKRLWDNDNIAAQDLQPLDNPDEIEIVLELAPHKTWWKGIQLQDDNGGFIAEIGVQDRTKTASVRVRADQLLSPGGYLVFMKAKAFGVHTGMYRLATGGLDQLRGHRAHFFWYAD</sequence>
<organism evidence="2 3">
    <name type="scientific">Spirilliplanes yamanashiensis</name>
    <dbReference type="NCBI Taxonomy" id="42233"/>
    <lineage>
        <taxon>Bacteria</taxon>
        <taxon>Bacillati</taxon>
        <taxon>Actinomycetota</taxon>
        <taxon>Actinomycetes</taxon>
        <taxon>Micromonosporales</taxon>
        <taxon>Micromonosporaceae</taxon>
        <taxon>Spirilliplanes</taxon>
    </lineage>
</organism>
<accession>A0A8J4DK35</accession>
<evidence type="ECO:0000256" key="1">
    <source>
        <dbReference type="SAM" id="MobiDB-lite"/>
    </source>
</evidence>
<protein>
    <submittedName>
        <fullName evidence="2">Uncharacterized protein</fullName>
    </submittedName>
</protein>
<feature type="region of interest" description="Disordered" evidence="1">
    <location>
        <begin position="1"/>
        <end position="37"/>
    </location>
</feature>
<dbReference type="RefSeq" id="WP_203939136.1">
    <property type="nucleotide sequence ID" value="NZ_BAAAGJ010000002.1"/>
</dbReference>
<proteinExistence type="predicted"/>
<feature type="compositionally biased region" description="Low complexity" evidence="1">
    <location>
        <begin position="1"/>
        <end position="36"/>
    </location>
</feature>
<evidence type="ECO:0000313" key="3">
    <source>
        <dbReference type="Proteomes" id="UP000652013"/>
    </source>
</evidence>
<keyword evidence="3" id="KW-1185">Reference proteome</keyword>
<gene>
    <name evidence="2" type="ORF">Sya03_32350</name>
</gene>
<name>A0A8J4DK35_9ACTN</name>
<evidence type="ECO:0000313" key="2">
    <source>
        <dbReference type="EMBL" id="GIJ03883.1"/>
    </source>
</evidence>
<reference evidence="2" key="1">
    <citation type="submission" date="2021-01" db="EMBL/GenBank/DDBJ databases">
        <title>Whole genome shotgun sequence of Spirilliplanes yamanashiensis NBRC 15828.</title>
        <authorList>
            <person name="Komaki H."/>
            <person name="Tamura T."/>
        </authorList>
    </citation>
    <scope>NUCLEOTIDE SEQUENCE</scope>
    <source>
        <strain evidence="2">NBRC 15828</strain>
    </source>
</reference>
<dbReference type="AlphaFoldDB" id="A0A8J4DK35"/>